<protein>
    <submittedName>
        <fullName evidence="1">Uncharacterized protein</fullName>
    </submittedName>
</protein>
<gene>
    <name evidence="1" type="ORF">GCM10014715_04700</name>
</gene>
<evidence type="ECO:0000313" key="1">
    <source>
        <dbReference type="EMBL" id="GHE54712.1"/>
    </source>
</evidence>
<keyword evidence="2" id="KW-1185">Reference proteome</keyword>
<dbReference type="Proteomes" id="UP000641386">
    <property type="component" value="Unassembled WGS sequence"/>
</dbReference>
<proteinExistence type="predicted"/>
<reference evidence="1" key="2">
    <citation type="submission" date="2020-09" db="EMBL/GenBank/DDBJ databases">
        <authorList>
            <person name="Sun Q."/>
            <person name="Ohkuma M."/>
        </authorList>
    </citation>
    <scope>NUCLEOTIDE SEQUENCE</scope>
    <source>
        <strain evidence="1">JCM 3302</strain>
    </source>
</reference>
<comment type="caution">
    <text evidence="1">The sequence shown here is derived from an EMBL/GenBank/DDBJ whole genome shotgun (WGS) entry which is preliminary data.</text>
</comment>
<dbReference type="AlphaFoldDB" id="A0A918ZJF8"/>
<name>A0A918ZJF8_9ACTN</name>
<evidence type="ECO:0000313" key="2">
    <source>
        <dbReference type="Proteomes" id="UP000641386"/>
    </source>
</evidence>
<dbReference type="EMBL" id="BNBC01000001">
    <property type="protein sequence ID" value="GHE54712.1"/>
    <property type="molecule type" value="Genomic_DNA"/>
</dbReference>
<reference evidence="1" key="1">
    <citation type="journal article" date="2014" name="Int. J. Syst. Evol. Microbiol.">
        <title>Complete genome sequence of Corynebacterium casei LMG S-19264T (=DSM 44701T), isolated from a smear-ripened cheese.</title>
        <authorList>
            <consortium name="US DOE Joint Genome Institute (JGI-PGF)"/>
            <person name="Walter F."/>
            <person name="Albersmeier A."/>
            <person name="Kalinowski J."/>
            <person name="Ruckert C."/>
        </authorList>
    </citation>
    <scope>NUCLEOTIDE SEQUENCE</scope>
    <source>
        <strain evidence="1">JCM 3302</strain>
    </source>
</reference>
<organism evidence="1 2">
    <name type="scientific">Streptomyces spiralis</name>
    <dbReference type="NCBI Taxonomy" id="66376"/>
    <lineage>
        <taxon>Bacteria</taxon>
        <taxon>Bacillati</taxon>
        <taxon>Actinomycetota</taxon>
        <taxon>Actinomycetes</taxon>
        <taxon>Kitasatosporales</taxon>
        <taxon>Streptomycetaceae</taxon>
        <taxon>Streptomyces</taxon>
    </lineage>
</organism>
<sequence>MAALGFEPRKAEPADLQRAGFTSCDLRFSLDLALPGDAWGNESAAHCCNVPTLQAAERPKHGP</sequence>
<accession>A0A918ZJF8</accession>